<evidence type="ECO:0000259" key="3">
    <source>
        <dbReference type="SMART" id="SM00829"/>
    </source>
</evidence>
<dbReference type="AlphaFoldDB" id="A0A433JG48"/>
<dbReference type="InterPro" id="IPR013154">
    <property type="entry name" value="ADH-like_N"/>
</dbReference>
<dbReference type="PANTHER" id="PTHR48106">
    <property type="entry name" value="QUINONE OXIDOREDUCTASE PIG3-RELATED"/>
    <property type="match status" value="1"/>
</dbReference>
<dbReference type="NCBIfam" id="TIGR02824">
    <property type="entry name" value="quinone_pig3"/>
    <property type="match status" value="1"/>
</dbReference>
<name>A0A433JG48_9PROT</name>
<gene>
    <name evidence="4" type="ORF">EJ913_00190</name>
</gene>
<protein>
    <submittedName>
        <fullName evidence="4">NAD(P)H-quinone oxidoreductase</fullName>
    </submittedName>
</protein>
<dbReference type="Proteomes" id="UP000280346">
    <property type="component" value="Unassembled WGS sequence"/>
</dbReference>
<dbReference type="InterPro" id="IPR036291">
    <property type="entry name" value="NAD(P)-bd_dom_sf"/>
</dbReference>
<dbReference type="Gene3D" id="3.90.180.10">
    <property type="entry name" value="Medium-chain alcohol dehydrogenases, catalytic domain"/>
    <property type="match status" value="1"/>
</dbReference>
<reference evidence="4 5" key="1">
    <citation type="submission" date="2018-12" db="EMBL/GenBank/DDBJ databases">
        <authorList>
            <person name="Yang Y."/>
        </authorList>
    </citation>
    <scope>NUCLEOTIDE SEQUENCE [LARGE SCALE GENOMIC DNA]</scope>
    <source>
        <strain evidence="4 5">GSF71</strain>
    </source>
</reference>
<evidence type="ECO:0000256" key="1">
    <source>
        <dbReference type="ARBA" id="ARBA00022857"/>
    </source>
</evidence>
<dbReference type="CDD" id="cd05276">
    <property type="entry name" value="p53_inducible_oxidoreductase"/>
    <property type="match status" value="1"/>
</dbReference>
<keyword evidence="2" id="KW-0560">Oxidoreductase</keyword>
<dbReference type="SUPFAM" id="SSF50129">
    <property type="entry name" value="GroES-like"/>
    <property type="match status" value="1"/>
</dbReference>
<dbReference type="InterPro" id="IPR013149">
    <property type="entry name" value="ADH-like_C"/>
</dbReference>
<organism evidence="4 5">
    <name type="scientific">Azospirillum doebereinerae</name>
    <dbReference type="NCBI Taxonomy" id="92933"/>
    <lineage>
        <taxon>Bacteria</taxon>
        <taxon>Pseudomonadati</taxon>
        <taxon>Pseudomonadota</taxon>
        <taxon>Alphaproteobacteria</taxon>
        <taxon>Rhodospirillales</taxon>
        <taxon>Azospirillaceae</taxon>
        <taxon>Azospirillum</taxon>
    </lineage>
</organism>
<proteinExistence type="predicted"/>
<accession>A0A433JG48</accession>
<keyword evidence="1" id="KW-0521">NADP</keyword>
<dbReference type="GO" id="GO:0016651">
    <property type="term" value="F:oxidoreductase activity, acting on NAD(P)H"/>
    <property type="evidence" value="ECO:0007669"/>
    <property type="project" value="TreeGrafter"/>
</dbReference>
<comment type="caution">
    <text evidence="4">The sequence shown here is derived from an EMBL/GenBank/DDBJ whole genome shotgun (WGS) entry which is preliminary data.</text>
</comment>
<dbReference type="Pfam" id="PF00107">
    <property type="entry name" value="ADH_zinc_N"/>
    <property type="match status" value="1"/>
</dbReference>
<evidence type="ECO:0000313" key="5">
    <source>
        <dbReference type="Proteomes" id="UP000280346"/>
    </source>
</evidence>
<dbReference type="Pfam" id="PF08240">
    <property type="entry name" value="ADH_N"/>
    <property type="match status" value="1"/>
</dbReference>
<dbReference type="PANTHER" id="PTHR48106:SF8">
    <property type="entry name" value="OS02G0805600 PROTEIN"/>
    <property type="match status" value="1"/>
</dbReference>
<dbReference type="InterPro" id="IPR014189">
    <property type="entry name" value="Quinone_OxRdtase_PIG3"/>
</dbReference>
<dbReference type="SMART" id="SM00829">
    <property type="entry name" value="PKS_ER"/>
    <property type="match status" value="1"/>
</dbReference>
<dbReference type="SUPFAM" id="SSF51735">
    <property type="entry name" value="NAD(P)-binding Rossmann-fold domains"/>
    <property type="match status" value="1"/>
</dbReference>
<keyword evidence="5" id="KW-1185">Reference proteome</keyword>
<dbReference type="InterPro" id="IPR011032">
    <property type="entry name" value="GroES-like_sf"/>
</dbReference>
<dbReference type="OrthoDB" id="9780520at2"/>
<dbReference type="RefSeq" id="WP_126994680.1">
    <property type="nucleotide sequence ID" value="NZ_CP173190.1"/>
</dbReference>
<dbReference type="GO" id="GO:0070402">
    <property type="term" value="F:NADPH binding"/>
    <property type="evidence" value="ECO:0007669"/>
    <property type="project" value="TreeGrafter"/>
</dbReference>
<sequence>MTAVEIAGFGGPEVLRAVPRPLPVPAAGEVLIRVAAAGMNRGDLLQRQGLYPPPPGASDLPGLEASGVVAALGPGVEGVALGDRVAALLAGGGYAEFCAAPAAQCLPVPDGFDLTTAAALPEALCTVWTNLAERGRLRGGESVLIHGGASGIGSVAIQAARLLGAARVFATAGAPDKLRLCAELGADRAIDHRAEDFVGIVLNATCGRGVDVILDMVGGDYLERNIAALAVEGRLVHISFLAGSRICAELRPVMTKRLTITGSTLRGRDPADKAAIVAGVRETLWPAVADGRLRAVVEHGFALEDAADAHRFMHEGRHRGKILLRTRFGRDLSR</sequence>
<feature type="domain" description="Enoyl reductase (ER)" evidence="3">
    <location>
        <begin position="10"/>
        <end position="324"/>
    </location>
</feature>
<dbReference type="Gene3D" id="3.40.50.720">
    <property type="entry name" value="NAD(P)-binding Rossmann-like Domain"/>
    <property type="match status" value="1"/>
</dbReference>
<evidence type="ECO:0000256" key="2">
    <source>
        <dbReference type="ARBA" id="ARBA00023002"/>
    </source>
</evidence>
<evidence type="ECO:0000313" key="4">
    <source>
        <dbReference type="EMBL" id="RUQ76131.1"/>
    </source>
</evidence>
<dbReference type="InterPro" id="IPR020843">
    <property type="entry name" value="ER"/>
</dbReference>
<dbReference type="EMBL" id="RZIJ01000001">
    <property type="protein sequence ID" value="RUQ76131.1"/>
    <property type="molecule type" value="Genomic_DNA"/>
</dbReference>